<dbReference type="PROSITE" id="PS01039">
    <property type="entry name" value="SBP_BACTERIAL_3"/>
    <property type="match status" value="1"/>
</dbReference>
<evidence type="ECO:0000259" key="6">
    <source>
        <dbReference type="SMART" id="SM00062"/>
    </source>
</evidence>
<evidence type="ECO:0000256" key="1">
    <source>
        <dbReference type="ARBA" id="ARBA00004196"/>
    </source>
</evidence>
<dbReference type="AlphaFoldDB" id="A0A6C2C6Q8"/>
<evidence type="ECO:0000256" key="3">
    <source>
        <dbReference type="ARBA" id="ARBA00022729"/>
    </source>
</evidence>
<evidence type="ECO:0000313" key="8">
    <source>
        <dbReference type="Proteomes" id="UP000371977"/>
    </source>
</evidence>
<keyword evidence="8" id="KW-1185">Reference proteome</keyword>
<dbReference type="SMART" id="SM00062">
    <property type="entry name" value="PBPb"/>
    <property type="match status" value="1"/>
</dbReference>
<dbReference type="OrthoDB" id="8613538at2"/>
<feature type="chain" id="PRO_5025420905" evidence="5">
    <location>
        <begin position="30"/>
        <end position="266"/>
    </location>
</feature>
<accession>A0A6C2C6Q8</accession>
<dbReference type="GO" id="GO:0030313">
    <property type="term" value="C:cell envelope"/>
    <property type="evidence" value="ECO:0007669"/>
    <property type="project" value="UniProtKB-SubCell"/>
</dbReference>
<feature type="signal peptide" evidence="5">
    <location>
        <begin position="1"/>
        <end position="29"/>
    </location>
</feature>
<dbReference type="PANTHER" id="PTHR35936">
    <property type="entry name" value="MEMBRANE-BOUND LYTIC MUREIN TRANSGLYCOSYLASE F"/>
    <property type="match status" value="1"/>
</dbReference>
<keyword evidence="3 5" id="KW-0732">Signal</keyword>
<sequence length="266" mass="28395">MSMFKKIAVATMAFGLMGSSLLSVTSVSAASYQSELKTKGTLTVGLEGTYSPFSYVGKDGKLTGYDVEVATNVAKKMGLKVKFVETKFDSLPAGLDANKFDVIYNDMGVNAERQKSYTFASQYLYTKGVMIVKKNASLKDPKKVKGQKMAQSTSSDYGEVAKQLGADIIASPGFTESLDLVESGKAVATFNSADSWGVYKKANPKTDLKAIDASSVLPKSGAAPMLSKKDQKLAKAITKAQASLKKDGTLKKLSVKYFGSDLSVDK</sequence>
<gene>
    <name evidence="7" type="ORF">ESZ50_07195</name>
</gene>
<proteinExistence type="inferred from homology"/>
<name>A0A6C2C6Q8_9LACO</name>
<dbReference type="InterPro" id="IPR001638">
    <property type="entry name" value="Solute-binding_3/MltF_N"/>
</dbReference>
<evidence type="ECO:0000313" key="7">
    <source>
        <dbReference type="EMBL" id="TYC49025.1"/>
    </source>
</evidence>
<feature type="domain" description="Solute-binding protein family 3/N-terminal" evidence="6">
    <location>
        <begin position="41"/>
        <end position="261"/>
    </location>
</feature>
<evidence type="ECO:0000256" key="4">
    <source>
        <dbReference type="RuleBase" id="RU003744"/>
    </source>
</evidence>
<dbReference type="SUPFAM" id="SSF53850">
    <property type="entry name" value="Periplasmic binding protein-like II"/>
    <property type="match status" value="1"/>
</dbReference>
<comment type="similarity">
    <text evidence="2 4">Belongs to the bacterial solute-binding protein 3 family.</text>
</comment>
<dbReference type="Gene3D" id="3.40.190.10">
    <property type="entry name" value="Periplasmic binding protein-like II"/>
    <property type="match status" value="2"/>
</dbReference>
<dbReference type="Proteomes" id="UP000371977">
    <property type="component" value="Unassembled WGS sequence"/>
</dbReference>
<comment type="subcellular location">
    <subcellularLocation>
        <location evidence="1">Cell envelope</location>
    </subcellularLocation>
</comment>
<protein>
    <submittedName>
        <fullName evidence="7">Transporter substrate-binding domain-containing protein</fullName>
    </submittedName>
</protein>
<comment type="caution">
    <text evidence="7">The sequence shown here is derived from an EMBL/GenBank/DDBJ whole genome shotgun (WGS) entry which is preliminary data.</text>
</comment>
<dbReference type="RefSeq" id="WP_148622887.1">
    <property type="nucleotide sequence ID" value="NZ_SDGZ01000015.1"/>
</dbReference>
<dbReference type="PANTHER" id="PTHR35936:SF34">
    <property type="entry name" value="ABC TRANSPORTER EXTRACELLULAR-BINDING PROTEIN YCKB-RELATED"/>
    <property type="match status" value="1"/>
</dbReference>
<dbReference type="Pfam" id="PF00497">
    <property type="entry name" value="SBP_bac_3"/>
    <property type="match status" value="1"/>
</dbReference>
<reference evidence="7 8" key="1">
    <citation type="submission" date="2019-01" db="EMBL/GenBank/DDBJ databases">
        <title>Weissella sp. nov., a novel lactic acid bacterium isolated from animal feces.</title>
        <authorList>
            <person name="Wang L.-T."/>
        </authorList>
    </citation>
    <scope>NUCLEOTIDE SEQUENCE [LARGE SCALE GENOMIC DNA]</scope>
    <source>
        <strain evidence="7 8">8H-2</strain>
    </source>
</reference>
<evidence type="ECO:0000256" key="2">
    <source>
        <dbReference type="ARBA" id="ARBA00010333"/>
    </source>
</evidence>
<evidence type="ECO:0000256" key="5">
    <source>
        <dbReference type="SAM" id="SignalP"/>
    </source>
</evidence>
<dbReference type="EMBL" id="SDGZ01000015">
    <property type="protein sequence ID" value="TYC49025.1"/>
    <property type="molecule type" value="Genomic_DNA"/>
</dbReference>
<dbReference type="InterPro" id="IPR018313">
    <property type="entry name" value="SBP_3_CS"/>
</dbReference>
<organism evidence="7 8">
    <name type="scientific">Weissella muntiaci</name>
    <dbReference type="NCBI Taxonomy" id="2508881"/>
    <lineage>
        <taxon>Bacteria</taxon>
        <taxon>Bacillati</taxon>
        <taxon>Bacillota</taxon>
        <taxon>Bacilli</taxon>
        <taxon>Lactobacillales</taxon>
        <taxon>Lactobacillaceae</taxon>
        <taxon>Weissella</taxon>
    </lineage>
</organism>